<feature type="transmembrane region" description="Helical" evidence="6">
    <location>
        <begin position="257"/>
        <end position="278"/>
    </location>
</feature>
<feature type="transmembrane region" description="Helical" evidence="6">
    <location>
        <begin position="35"/>
        <end position="53"/>
    </location>
</feature>
<evidence type="ECO:0000259" key="7">
    <source>
        <dbReference type="Pfam" id="PF00892"/>
    </source>
</evidence>
<dbReference type="RefSeq" id="WP_283223277.1">
    <property type="nucleotide sequence ID" value="NZ_JASGBH010000002.1"/>
</dbReference>
<evidence type="ECO:0000256" key="4">
    <source>
        <dbReference type="ARBA" id="ARBA00022989"/>
    </source>
</evidence>
<dbReference type="SUPFAM" id="SSF103481">
    <property type="entry name" value="Multidrug resistance efflux transporter EmrE"/>
    <property type="match status" value="2"/>
</dbReference>
<keyword evidence="5 6" id="KW-0472">Membrane</keyword>
<evidence type="ECO:0000256" key="5">
    <source>
        <dbReference type="ARBA" id="ARBA00023136"/>
    </source>
</evidence>
<feature type="transmembrane region" description="Helical" evidence="6">
    <location>
        <begin position="142"/>
        <end position="160"/>
    </location>
</feature>
<protein>
    <submittedName>
        <fullName evidence="8">DMT family transporter</fullName>
    </submittedName>
</protein>
<keyword evidence="4 6" id="KW-1133">Transmembrane helix</keyword>
<feature type="transmembrane region" description="Helical" evidence="6">
    <location>
        <begin position="172"/>
        <end position="189"/>
    </location>
</feature>
<comment type="subcellular location">
    <subcellularLocation>
        <location evidence="1">Membrane</location>
        <topology evidence="1">Multi-pass membrane protein</topology>
    </subcellularLocation>
</comment>
<reference evidence="8" key="1">
    <citation type="submission" date="2023-05" db="EMBL/GenBank/DDBJ databases">
        <title>Limnohabitans sp. strain HM2-2 Genome sequencing and assembly.</title>
        <authorList>
            <person name="Jung Y."/>
        </authorList>
    </citation>
    <scope>NUCLEOTIDE SEQUENCE</scope>
    <source>
        <strain evidence="8">HM2-2</strain>
    </source>
</reference>
<dbReference type="Gene3D" id="1.10.3730.20">
    <property type="match status" value="1"/>
</dbReference>
<comment type="caution">
    <text evidence="8">The sequence shown here is derived from an EMBL/GenBank/DDBJ whole genome shotgun (WGS) entry which is preliminary data.</text>
</comment>
<evidence type="ECO:0000256" key="6">
    <source>
        <dbReference type="SAM" id="Phobius"/>
    </source>
</evidence>
<evidence type="ECO:0000313" key="8">
    <source>
        <dbReference type="EMBL" id="MDI9232871.1"/>
    </source>
</evidence>
<evidence type="ECO:0000256" key="3">
    <source>
        <dbReference type="ARBA" id="ARBA00022692"/>
    </source>
</evidence>
<dbReference type="InterPro" id="IPR050638">
    <property type="entry name" value="AA-Vitamin_Transporters"/>
</dbReference>
<dbReference type="PANTHER" id="PTHR32322:SF2">
    <property type="entry name" value="EAMA DOMAIN-CONTAINING PROTEIN"/>
    <property type="match status" value="1"/>
</dbReference>
<feature type="transmembrane region" description="Helical" evidence="6">
    <location>
        <begin position="65"/>
        <end position="83"/>
    </location>
</feature>
<feature type="transmembrane region" description="Helical" evidence="6">
    <location>
        <begin position="231"/>
        <end position="251"/>
    </location>
</feature>
<dbReference type="PANTHER" id="PTHR32322">
    <property type="entry name" value="INNER MEMBRANE TRANSPORTER"/>
    <property type="match status" value="1"/>
</dbReference>
<evidence type="ECO:0000256" key="2">
    <source>
        <dbReference type="ARBA" id="ARBA00007362"/>
    </source>
</evidence>
<evidence type="ECO:0000313" key="9">
    <source>
        <dbReference type="Proteomes" id="UP001431902"/>
    </source>
</evidence>
<accession>A0ABT6X433</accession>
<organism evidence="8 9">
    <name type="scientific">Limnohabitans lacus</name>
    <dbReference type="NCBI Taxonomy" id="3045173"/>
    <lineage>
        <taxon>Bacteria</taxon>
        <taxon>Pseudomonadati</taxon>
        <taxon>Pseudomonadota</taxon>
        <taxon>Betaproteobacteria</taxon>
        <taxon>Burkholderiales</taxon>
        <taxon>Comamonadaceae</taxon>
        <taxon>Limnohabitans</taxon>
    </lineage>
</organism>
<proteinExistence type="inferred from homology"/>
<sequence>MTFPVWPVAALLGSLVSLSIGTSFAKSLFPAVGAEGTTLYRLVFATLMLMAFWRPWRRSWVWADAWPLGLYGVTLGVMNLLFYNAIKTIPFGLAIAIEFTGPLAVALWTSRRASDLVWVALAVVGLGLILPLPGASDALDPAGMAFALAAGGCWALYIVFGQRVAKRYGGMATPMGMLAAALVVTPFGLYEAGSALLNTQWLAAGLAVALLSSAIPYTLEMYALNHLPKNTFSVLLSLEPAVGALAGWVVLSERLSTSQWAAMAFIIGACMGSAGSAGRRSANSPSSP</sequence>
<dbReference type="Pfam" id="PF00892">
    <property type="entry name" value="EamA"/>
    <property type="match status" value="1"/>
</dbReference>
<dbReference type="Proteomes" id="UP001431902">
    <property type="component" value="Unassembled WGS sequence"/>
</dbReference>
<feature type="domain" description="EamA" evidence="7">
    <location>
        <begin position="143"/>
        <end position="271"/>
    </location>
</feature>
<gene>
    <name evidence="8" type="ORF">QLQ16_03380</name>
</gene>
<keyword evidence="3 6" id="KW-0812">Transmembrane</keyword>
<feature type="transmembrane region" description="Helical" evidence="6">
    <location>
        <begin position="201"/>
        <end position="219"/>
    </location>
</feature>
<name>A0ABT6X433_9BURK</name>
<dbReference type="InterPro" id="IPR037185">
    <property type="entry name" value="EmrE-like"/>
</dbReference>
<dbReference type="InterPro" id="IPR000620">
    <property type="entry name" value="EamA_dom"/>
</dbReference>
<evidence type="ECO:0000256" key="1">
    <source>
        <dbReference type="ARBA" id="ARBA00004141"/>
    </source>
</evidence>
<keyword evidence="9" id="KW-1185">Reference proteome</keyword>
<feature type="transmembrane region" description="Helical" evidence="6">
    <location>
        <begin position="116"/>
        <end position="136"/>
    </location>
</feature>
<feature type="transmembrane region" description="Helical" evidence="6">
    <location>
        <begin position="89"/>
        <end position="109"/>
    </location>
</feature>
<comment type="similarity">
    <text evidence="2">Belongs to the EamA transporter family.</text>
</comment>
<dbReference type="EMBL" id="JASGBH010000002">
    <property type="protein sequence ID" value="MDI9232871.1"/>
    <property type="molecule type" value="Genomic_DNA"/>
</dbReference>